<dbReference type="PANTHER" id="PTHR46358:SF1">
    <property type="entry name" value="TONSOKU-LIKE PROTEIN"/>
    <property type="match status" value="1"/>
</dbReference>
<evidence type="ECO:0000256" key="15">
    <source>
        <dbReference type="ARBA" id="ARBA00033240"/>
    </source>
</evidence>
<dbReference type="InterPro" id="IPR019734">
    <property type="entry name" value="TPR_rpt"/>
</dbReference>
<organism evidence="18 19">
    <name type="scientific">Geotrypetes seraphini</name>
    <name type="common">Gaboon caecilian</name>
    <name type="synonym">Caecilia seraphini</name>
    <dbReference type="NCBI Taxonomy" id="260995"/>
    <lineage>
        <taxon>Eukaryota</taxon>
        <taxon>Metazoa</taxon>
        <taxon>Chordata</taxon>
        <taxon>Craniata</taxon>
        <taxon>Vertebrata</taxon>
        <taxon>Euteleostomi</taxon>
        <taxon>Amphibia</taxon>
        <taxon>Gymnophiona</taxon>
        <taxon>Geotrypetes</taxon>
    </lineage>
</organism>
<keyword evidence="12" id="KW-0234">DNA repair</keyword>
<dbReference type="InterPro" id="IPR052311">
    <property type="entry name" value="MMS22L-TONSL_complex_comp"/>
</dbReference>
<dbReference type="PROSITE" id="PS50088">
    <property type="entry name" value="ANK_REPEAT"/>
    <property type="match status" value="3"/>
</dbReference>
<keyword evidence="11 16" id="KW-0040">ANK repeat</keyword>
<feature type="repeat" description="ANK" evidence="16">
    <location>
        <begin position="628"/>
        <end position="660"/>
    </location>
</feature>
<protein>
    <recommendedName>
        <fullName evidence="4">Tonsoku-like protein</fullName>
    </recommendedName>
    <alternativeName>
        <fullName evidence="15">NF-kappa-B inhibitor-like protein 2</fullName>
    </alternativeName>
    <alternativeName>
        <fullName evidence="14">Nuclear factor of kappa light polypeptide gene enhancer in B-cells inhibitor-like 2</fullName>
    </alternativeName>
</protein>
<evidence type="ECO:0000256" key="4">
    <source>
        <dbReference type="ARBA" id="ARBA00017829"/>
    </source>
</evidence>
<feature type="region of interest" description="Disordered" evidence="17">
    <location>
        <begin position="507"/>
        <end position="543"/>
    </location>
</feature>
<keyword evidence="9" id="KW-0802">TPR repeat</keyword>
<keyword evidence="10" id="KW-0156">Chromatin regulator</keyword>
<dbReference type="Pfam" id="PF13424">
    <property type="entry name" value="TPR_12"/>
    <property type="match status" value="1"/>
</dbReference>
<evidence type="ECO:0000256" key="6">
    <source>
        <dbReference type="ARBA" id="ARBA00022614"/>
    </source>
</evidence>
<dbReference type="Gene3D" id="1.25.40.10">
    <property type="entry name" value="Tetratricopeptide repeat domain"/>
    <property type="match status" value="2"/>
</dbReference>
<feature type="repeat" description="ANK" evidence="16">
    <location>
        <begin position="592"/>
        <end position="624"/>
    </location>
</feature>
<dbReference type="PROSITE" id="PS50297">
    <property type="entry name" value="ANK_REP_REGION"/>
    <property type="match status" value="3"/>
</dbReference>
<dbReference type="SUPFAM" id="SSF52047">
    <property type="entry name" value="RNI-like"/>
    <property type="match status" value="1"/>
</dbReference>
<reference evidence="19" key="1">
    <citation type="submission" date="2025-08" db="UniProtKB">
        <authorList>
            <consortium name="RefSeq"/>
        </authorList>
    </citation>
    <scope>IDENTIFICATION</scope>
</reference>
<evidence type="ECO:0000256" key="1">
    <source>
        <dbReference type="ARBA" id="ARBA00004123"/>
    </source>
</evidence>
<name>A0A6P8Q400_GEOSA</name>
<dbReference type="Gene3D" id="1.25.40.20">
    <property type="entry name" value="Ankyrin repeat-containing domain"/>
    <property type="match status" value="1"/>
</dbReference>
<keyword evidence="18" id="KW-1185">Reference proteome</keyword>
<evidence type="ECO:0000256" key="12">
    <source>
        <dbReference type="ARBA" id="ARBA00023204"/>
    </source>
</evidence>
<dbReference type="GO" id="GO:0006325">
    <property type="term" value="P:chromatin organization"/>
    <property type="evidence" value="ECO:0007669"/>
    <property type="project" value="UniProtKB-KW"/>
</dbReference>
<dbReference type="Pfam" id="PF13516">
    <property type="entry name" value="LRR_6"/>
    <property type="match status" value="4"/>
</dbReference>
<dbReference type="SUPFAM" id="SSF48452">
    <property type="entry name" value="TPR-like"/>
    <property type="match status" value="1"/>
</dbReference>
<keyword evidence="8" id="KW-0227">DNA damage</keyword>
<feature type="region of interest" description="Disordered" evidence="17">
    <location>
        <begin position="767"/>
        <end position="792"/>
    </location>
</feature>
<dbReference type="SMART" id="SM00367">
    <property type="entry name" value="LRR_CC"/>
    <property type="match status" value="4"/>
</dbReference>
<comment type="similarity">
    <text evidence="3">Belongs to the Tonsoku family.</text>
</comment>
<dbReference type="Pfam" id="PF00023">
    <property type="entry name" value="Ank"/>
    <property type="match status" value="1"/>
</dbReference>
<dbReference type="SMART" id="SM00028">
    <property type="entry name" value="TPR"/>
    <property type="match status" value="7"/>
</dbReference>
<keyword evidence="5" id="KW-0158">Chromosome</keyword>
<comment type="subcellular location">
    <subcellularLocation>
        <location evidence="2">Chromosome</location>
    </subcellularLocation>
    <subcellularLocation>
        <location evidence="1">Nucleus</location>
    </subcellularLocation>
</comment>
<feature type="compositionally biased region" description="Basic and acidic residues" evidence="17">
    <location>
        <begin position="946"/>
        <end position="955"/>
    </location>
</feature>
<dbReference type="Gene3D" id="3.80.10.10">
    <property type="entry name" value="Ribonuclease Inhibitor"/>
    <property type="match status" value="3"/>
</dbReference>
<evidence type="ECO:0000256" key="16">
    <source>
        <dbReference type="PROSITE-ProRule" id="PRU00023"/>
    </source>
</evidence>
<dbReference type="OrthoDB" id="5806726at2759"/>
<accession>A0A6P8Q400</accession>
<evidence type="ECO:0000256" key="7">
    <source>
        <dbReference type="ARBA" id="ARBA00022737"/>
    </source>
</evidence>
<keyword evidence="6" id="KW-0433">Leucine-rich repeat</keyword>
<dbReference type="GO" id="GO:0000724">
    <property type="term" value="P:double-strand break repair via homologous recombination"/>
    <property type="evidence" value="ECO:0007669"/>
    <property type="project" value="TreeGrafter"/>
</dbReference>
<dbReference type="InterPro" id="IPR006553">
    <property type="entry name" value="Leu-rich_rpt_Cys-con_subtyp"/>
</dbReference>
<dbReference type="SMART" id="SM00368">
    <property type="entry name" value="LRR_RI"/>
    <property type="match status" value="5"/>
</dbReference>
<evidence type="ECO:0000256" key="9">
    <source>
        <dbReference type="ARBA" id="ARBA00022803"/>
    </source>
</evidence>
<proteinExistence type="inferred from homology"/>
<feature type="repeat" description="ANK" evidence="16">
    <location>
        <begin position="559"/>
        <end position="591"/>
    </location>
</feature>
<sequence length="1507" mass="168156">MEAVGGALWPGRAGFAGLARARREEPRRGSSVEGAMSGARELRQLEKAKSKAQKTGNLMEEAALCNQLGEILAKNGQFQEAIEEHRQELQIFEGLCDPIGCAVANRRIGECFAELGNYEAALKHQHRHLDLACSVSDDTEEQRALATIGRTYLYMYEGSQTDRTLEAAENAFLKSLAIVDDKLEGKVSSRELSEMRARLFLNLGFLSDSKKDPAQCSYYIKKSIFIAEKTRLYEDLYRANFNLGCINLRQGEPSKAIRCLEAAKESARKMKEKFMESECFATIGQILLSLGDFVAAKRSLKKAYMLGSQRTEERHIVRRNLKYAIKGCSLEEMLAELAEGDLERAMTVSEQLGDIFCKVSCYNKALEAYRKQLRSAEALRKPDQELAVIHVSLAATYGDLKAHREAVSHYQAELELRRGNPTEECKTWLNIAHAKEEDKQSYEELEICFTNALQCAKRTAKPTLQRQVLEELHALQVKFGSSEAQSTQAHLQELCHQQGWNVDGGIRESSEEEELENSEPLEESDLELSESDEEEDLEGYEKTVSGRRKINRWNRRNEKGETPLHRACIDGNLRQVQYVVEKGHPLNPRDYCGWTPLHEACNHGYLEIVQYLLEHGANINDPGGPLCERITPLHDALACGHFEVADLLIKRGAMVTQKNAKGLTPLGTLEEWTKMYRKHLDQETRQKRRDTENLLKEAMYDRGFSATQPAQDFCDSDLFDAESSQTLTQCCSHPGNVDFSKVKENGRRSQHDREGPVVMPTSYSRVLGSKSGESLQSSSAGEEMEELTFSTQVPVSQRRRMWRAEKENSSEEEQDYGMVPLRPVKKRVMGQRSPVDIECMDIERRQTLTDERRHPSTRHEDSSLGLLDKEKDMVLDLPNTGRSMYLQTMRDLGSAKSRLLGQSLAEVSSALLEPRDRAALISTDQYLADDWLEDDLRKCHSRKRSRTDPIGRTEEDMGGTGTDGDDSDAPFMLQPTARTTSLNKKRSRQTKLTQIVDRAVVGRTKTGLQGIGGSLARTSIPRVASGGRESSVDNSVGNVPVATALRPDMVTNPAVPPTIRIRVRVQDEVFLIPILPSSSETRPVSWLAEQASQRYYQMCGLLPHLTLKKEGALLAPQDPILHVLQNNEEVLAEVHSWDLPPLADRYRKACQSLAVAEHRLVLKTMEQQENSQSLTLRNFCLRQPHLTPFFRSLKLQTSICQLELSGNCIDDTMAEELLATVSTMPNLTLLDLSSNQITHEGLKKLCPVAGISSENIFKNLEELNLSINPLGDSCSQFLASLIKSCPVLSTLKLQACGLTAKFLQHYRLLLADALKGAVHLKILSLSHNSLGSTGIELILKSLPHDTVSHLEIGSVTGSNKDGPLMEHVLRYLSQEGCALKHLSLSGNHLTDEAMRDLARCLLLCPSLVSLDVSGNPGIGVDGLDVLLAALRERKSGLKYLSLAGCSIQGPLHSMALDRIALDLKELQLCSRQLTKMGQEKLVAAWQATVGITTDVVARQQKVFCKSL</sequence>
<dbReference type="InterPro" id="IPR002110">
    <property type="entry name" value="Ankyrin_rpt"/>
</dbReference>
<feature type="compositionally biased region" description="Basic and acidic residues" evidence="17">
    <location>
        <begin position="21"/>
        <end position="30"/>
    </location>
</feature>
<feature type="compositionally biased region" description="Low complexity" evidence="17">
    <location>
        <begin position="768"/>
        <end position="781"/>
    </location>
</feature>
<evidence type="ECO:0000256" key="3">
    <source>
        <dbReference type="ARBA" id="ARBA00010999"/>
    </source>
</evidence>
<feature type="compositionally biased region" description="Acidic residues" evidence="17">
    <location>
        <begin position="510"/>
        <end position="538"/>
    </location>
</feature>
<evidence type="ECO:0000256" key="11">
    <source>
        <dbReference type="ARBA" id="ARBA00023043"/>
    </source>
</evidence>
<gene>
    <name evidence="19" type="primary">TONSL</name>
</gene>
<evidence type="ECO:0000256" key="5">
    <source>
        <dbReference type="ARBA" id="ARBA00022454"/>
    </source>
</evidence>
<dbReference type="Pfam" id="PF12796">
    <property type="entry name" value="Ank_2"/>
    <property type="match status" value="1"/>
</dbReference>
<dbReference type="GO" id="GO:0043596">
    <property type="term" value="C:nuclear replication fork"/>
    <property type="evidence" value="ECO:0007669"/>
    <property type="project" value="TreeGrafter"/>
</dbReference>
<dbReference type="GO" id="GO:0031297">
    <property type="term" value="P:replication fork processing"/>
    <property type="evidence" value="ECO:0007669"/>
    <property type="project" value="TreeGrafter"/>
</dbReference>
<dbReference type="InterPro" id="IPR032675">
    <property type="entry name" value="LRR_dom_sf"/>
</dbReference>
<dbReference type="PANTHER" id="PTHR46358">
    <property type="entry name" value="TONSOKU-LIKE PROTEIN"/>
    <property type="match status" value="1"/>
</dbReference>
<dbReference type="Proteomes" id="UP000515159">
    <property type="component" value="Chromosome 2"/>
</dbReference>
<dbReference type="SMART" id="SM00248">
    <property type="entry name" value="ANK"/>
    <property type="match status" value="3"/>
</dbReference>
<dbReference type="InterPro" id="IPR001611">
    <property type="entry name" value="Leu-rich_rpt"/>
</dbReference>
<dbReference type="PRINTS" id="PR01415">
    <property type="entry name" value="ANKYRIN"/>
</dbReference>
<keyword evidence="7" id="KW-0677">Repeat</keyword>
<dbReference type="InterPro" id="IPR036770">
    <property type="entry name" value="Ankyrin_rpt-contain_sf"/>
</dbReference>
<evidence type="ECO:0000256" key="14">
    <source>
        <dbReference type="ARBA" id="ARBA00030801"/>
    </source>
</evidence>
<evidence type="ECO:0000256" key="8">
    <source>
        <dbReference type="ARBA" id="ARBA00022763"/>
    </source>
</evidence>
<evidence type="ECO:0000256" key="10">
    <source>
        <dbReference type="ARBA" id="ARBA00022853"/>
    </source>
</evidence>
<feature type="region of interest" description="Disordered" evidence="17">
    <location>
        <begin position="20"/>
        <end position="40"/>
    </location>
</feature>
<feature type="region of interest" description="Disordered" evidence="17">
    <location>
        <begin position="941"/>
        <end position="970"/>
    </location>
</feature>
<dbReference type="CTD" id="4796"/>
<dbReference type="KEGG" id="gsh:117355410"/>
<dbReference type="InterPro" id="IPR011990">
    <property type="entry name" value="TPR-like_helical_dom_sf"/>
</dbReference>
<evidence type="ECO:0000256" key="2">
    <source>
        <dbReference type="ARBA" id="ARBA00004286"/>
    </source>
</evidence>
<evidence type="ECO:0000256" key="13">
    <source>
        <dbReference type="ARBA" id="ARBA00023242"/>
    </source>
</evidence>
<evidence type="ECO:0000313" key="18">
    <source>
        <dbReference type="Proteomes" id="UP000515159"/>
    </source>
</evidence>
<evidence type="ECO:0000313" key="19">
    <source>
        <dbReference type="RefSeq" id="XP_033789815.1"/>
    </source>
</evidence>
<keyword evidence="13" id="KW-0539">Nucleus</keyword>
<evidence type="ECO:0000256" key="17">
    <source>
        <dbReference type="SAM" id="MobiDB-lite"/>
    </source>
</evidence>
<dbReference type="FunCoup" id="A0A6P8Q400">
    <property type="interactions" value="1424"/>
</dbReference>
<dbReference type="PROSITE" id="PS51450">
    <property type="entry name" value="LRR"/>
    <property type="match status" value="1"/>
</dbReference>
<dbReference type="InParanoid" id="A0A6P8Q400"/>
<dbReference type="GeneID" id="117355410"/>
<dbReference type="SUPFAM" id="SSF48403">
    <property type="entry name" value="Ankyrin repeat"/>
    <property type="match status" value="1"/>
</dbReference>
<dbReference type="RefSeq" id="XP_033789815.1">
    <property type="nucleotide sequence ID" value="XM_033933924.1"/>
</dbReference>
<dbReference type="Pfam" id="PF13181">
    <property type="entry name" value="TPR_8"/>
    <property type="match status" value="1"/>
</dbReference>